<sequence>MSSLSAHFESTICDDLPLFAGRLVLDKEKFHQQSQNNGEFTEVDIDDLEPDDFDSGLGAEEDIADKRICDWGDDASLSNCVPSVMRMDTASNDGEGSGSKK</sequence>
<accession>A0A1J8QA23</accession>
<comment type="caution">
    <text evidence="2">The sequence shown here is derived from an EMBL/GenBank/DDBJ whole genome shotgun (WGS) entry which is preliminary data.</text>
</comment>
<keyword evidence="3" id="KW-1185">Reference proteome</keyword>
<dbReference type="OrthoDB" id="10412707at2759"/>
<evidence type="ECO:0000313" key="3">
    <source>
        <dbReference type="Proteomes" id="UP000183567"/>
    </source>
</evidence>
<organism evidence="2 3">
    <name type="scientific">Rhizopogon vesiculosus</name>
    <dbReference type="NCBI Taxonomy" id="180088"/>
    <lineage>
        <taxon>Eukaryota</taxon>
        <taxon>Fungi</taxon>
        <taxon>Dikarya</taxon>
        <taxon>Basidiomycota</taxon>
        <taxon>Agaricomycotina</taxon>
        <taxon>Agaricomycetes</taxon>
        <taxon>Agaricomycetidae</taxon>
        <taxon>Boletales</taxon>
        <taxon>Suillineae</taxon>
        <taxon>Rhizopogonaceae</taxon>
        <taxon>Rhizopogon</taxon>
    </lineage>
</organism>
<feature type="region of interest" description="Disordered" evidence="1">
    <location>
        <begin position="31"/>
        <end position="57"/>
    </location>
</feature>
<gene>
    <name evidence="2" type="ORF">AZE42_09841</name>
</gene>
<proteinExistence type="predicted"/>
<protein>
    <submittedName>
        <fullName evidence="2">Uncharacterized protein</fullName>
    </submittedName>
</protein>
<evidence type="ECO:0000256" key="1">
    <source>
        <dbReference type="SAM" id="MobiDB-lite"/>
    </source>
</evidence>
<dbReference type="EMBL" id="LVVM01001797">
    <property type="protein sequence ID" value="OJA17853.1"/>
    <property type="molecule type" value="Genomic_DNA"/>
</dbReference>
<reference evidence="2 3" key="1">
    <citation type="submission" date="2016-03" db="EMBL/GenBank/DDBJ databases">
        <title>Comparative genomics of the ectomycorrhizal sister species Rhizopogon vinicolor and Rhizopogon vesiculosus (Basidiomycota: Boletales) reveals a divergence of the mating type B locus.</title>
        <authorList>
            <person name="Mujic A.B."/>
            <person name="Kuo A."/>
            <person name="Tritt A."/>
            <person name="Lipzen A."/>
            <person name="Chen C."/>
            <person name="Johnson J."/>
            <person name="Sharma A."/>
            <person name="Barry K."/>
            <person name="Grigoriev I.V."/>
            <person name="Spatafora J.W."/>
        </authorList>
    </citation>
    <scope>NUCLEOTIDE SEQUENCE [LARGE SCALE GENOMIC DNA]</scope>
    <source>
        <strain evidence="2 3">AM-OR11-056</strain>
    </source>
</reference>
<name>A0A1J8QA23_9AGAM</name>
<dbReference type="AlphaFoldDB" id="A0A1J8QA23"/>
<evidence type="ECO:0000313" key="2">
    <source>
        <dbReference type="EMBL" id="OJA17853.1"/>
    </source>
</evidence>
<feature type="compositionally biased region" description="Acidic residues" evidence="1">
    <location>
        <begin position="41"/>
        <end position="57"/>
    </location>
</feature>
<dbReference type="Proteomes" id="UP000183567">
    <property type="component" value="Unassembled WGS sequence"/>
</dbReference>